<dbReference type="Proteomes" id="UP000467840">
    <property type="component" value="Chromosome 7"/>
</dbReference>
<evidence type="ECO:0000313" key="2">
    <source>
        <dbReference type="Proteomes" id="UP000467840"/>
    </source>
</evidence>
<dbReference type="EMBL" id="JAAGAX010000013">
    <property type="protein sequence ID" value="KAF2294824.1"/>
    <property type="molecule type" value="Genomic_DNA"/>
</dbReference>
<sequence>MQLKEILAKQAELGVEVAEIPSHYLSDSEKQVNEREDNRMFVTKKGRFLNKRDRRGRYNRNDRLAKQQTLANKDSSNMSSFNERKPTLLQKLLSADIRKDKHHLLQVFRLMVANSFFDDWPEKPLKFPLVVVKEYGREDDEQVAENSSITGKAVATRMPIVTIDETRANLATFGANPSATRLNLTVTGQNFSQDIRANLATFGANPSATRLNITVTGQNFSQDIRTLVRANNQNQGQGFTPTQVLQRIREMKAQIAFLKGLVPRSSAPPQAPTGDLP</sequence>
<protein>
    <submittedName>
        <fullName evidence="1">Uncharacterized protein</fullName>
    </submittedName>
</protein>
<dbReference type="AlphaFoldDB" id="A0A6A6L1R1"/>
<dbReference type="InterPro" id="IPR039136">
    <property type="entry name" value="NUFIP1-like"/>
</dbReference>
<dbReference type="GO" id="GO:0000492">
    <property type="term" value="P:box C/D snoRNP assembly"/>
    <property type="evidence" value="ECO:0007669"/>
    <property type="project" value="TreeGrafter"/>
</dbReference>
<evidence type="ECO:0000313" key="1">
    <source>
        <dbReference type="EMBL" id="KAF2294824.1"/>
    </source>
</evidence>
<proteinExistence type="predicted"/>
<dbReference type="GO" id="GO:0005634">
    <property type="term" value="C:nucleus"/>
    <property type="evidence" value="ECO:0007669"/>
    <property type="project" value="TreeGrafter"/>
</dbReference>
<name>A0A6A6L1R1_HEVBR</name>
<dbReference type="PANTHER" id="PTHR13309:SF0">
    <property type="entry name" value="FMR1-INTERACTING PROTEIN NUFIP1"/>
    <property type="match status" value="1"/>
</dbReference>
<keyword evidence="2" id="KW-1185">Reference proteome</keyword>
<dbReference type="PANTHER" id="PTHR13309">
    <property type="entry name" value="NUCLEAR FRAGILE X MENTAL RETARDATION PROTEIN INTERACTING PROTEIN 1"/>
    <property type="match status" value="1"/>
</dbReference>
<dbReference type="GO" id="GO:0003723">
    <property type="term" value="F:RNA binding"/>
    <property type="evidence" value="ECO:0007669"/>
    <property type="project" value="InterPro"/>
</dbReference>
<comment type="caution">
    <text evidence="1">The sequence shown here is derived from an EMBL/GenBank/DDBJ whole genome shotgun (WGS) entry which is preliminary data.</text>
</comment>
<organism evidence="1 2">
    <name type="scientific">Hevea brasiliensis</name>
    <name type="common">Para rubber tree</name>
    <name type="synonym">Siphonia brasiliensis</name>
    <dbReference type="NCBI Taxonomy" id="3981"/>
    <lineage>
        <taxon>Eukaryota</taxon>
        <taxon>Viridiplantae</taxon>
        <taxon>Streptophyta</taxon>
        <taxon>Embryophyta</taxon>
        <taxon>Tracheophyta</taxon>
        <taxon>Spermatophyta</taxon>
        <taxon>Magnoliopsida</taxon>
        <taxon>eudicotyledons</taxon>
        <taxon>Gunneridae</taxon>
        <taxon>Pentapetalae</taxon>
        <taxon>rosids</taxon>
        <taxon>fabids</taxon>
        <taxon>Malpighiales</taxon>
        <taxon>Euphorbiaceae</taxon>
        <taxon>Crotonoideae</taxon>
        <taxon>Micrandreae</taxon>
        <taxon>Hevea</taxon>
    </lineage>
</organism>
<reference evidence="1 2" key="1">
    <citation type="journal article" date="2020" name="Mol. Plant">
        <title>The Chromosome-Based Rubber Tree Genome Provides New Insights into Spurge Genome Evolution and Rubber Biosynthesis.</title>
        <authorList>
            <person name="Liu J."/>
            <person name="Shi C."/>
            <person name="Shi C.C."/>
            <person name="Li W."/>
            <person name="Zhang Q.J."/>
            <person name="Zhang Y."/>
            <person name="Li K."/>
            <person name="Lu H.F."/>
            <person name="Shi C."/>
            <person name="Zhu S.T."/>
            <person name="Xiao Z.Y."/>
            <person name="Nan H."/>
            <person name="Yue Y."/>
            <person name="Zhu X.G."/>
            <person name="Wu Y."/>
            <person name="Hong X.N."/>
            <person name="Fan G.Y."/>
            <person name="Tong Y."/>
            <person name="Zhang D."/>
            <person name="Mao C.L."/>
            <person name="Liu Y.L."/>
            <person name="Hao S.J."/>
            <person name="Liu W.Q."/>
            <person name="Lv M.Q."/>
            <person name="Zhang H.B."/>
            <person name="Liu Y."/>
            <person name="Hu-Tang G.R."/>
            <person name="Wang J.P."/>
            <person name="Wang J.H."/>
            <person name="Sun Y.H."/>
            <person name="Ni S.B."/>
            <person name="Chen W.B."/>
            <person name="Zhang X.C."/>
            <person name="Jiao Y.N."/>
            <person name="Eichler E.E."/>
            <person name="Li G.H."/>
            <person name="Liu X."/>
            <person name="Gao L.Z."/>
        </authorList>
    </citation>
    <scope>NUCLEOTIDE SEQUENCE [LARGE SCALE GENOMIC DNA]</scope>
    <source>
        <strain evidence="2">cv. GT1</strain>
        <tissue evidence="1">Leaf</tissue>
    </source>
</reference>
<gene>
    <name evidence="1" type="ORF">GH714_020720</name>
</gene>
<accession>A0A6A6L1R1</accession>